<dbReference type="InterPro" id="IPR003888">
    <property type="entry name" value="FYrich_N"/>
</dbReference>
<feature type="compositionally biased region" description="Basic and acidic residues" evidence="18">
    <location>
        <begin position="185"/>
        <end position="194"/>
    </location>
</feature>
<feature type="compositionally biased region" description="Basic and acidic residues" evidence="18">
    <location>
        <begin position="771"/>
        <end position="785"/>
    </location>
</feature>
<dbReference type="PROSITE" id="PS51805">
    <property type="entry name" value="EPHD"/>
    <property type="match status" value="1"/>
</dbReference>
<dbReference type="FunFam" id="3.30.40.10:FF:000002">
    <property type="entry name" value="Histone-lysine N-methyltransferase"/>
    <property type="match status" value="1"/>
</dbReference>
<dbReference type="Gene3D" id="2.170.270.10">
    <property type="entry name" value="SET domain"/>
    <property type="match status" value="1"/>
</dbReference>
<evidence type="ECO:0000259" key="20">
    <source>
        <dbReference type="PROSITE" id="PS50280"/>
    </source>
</evidence>
<evidence type="ECO:0000256" key="15">
    <source>
        <dbReference type="ARBA" id="ARBA00023620"/>
    </source>
</evidence>
<evidence type="ECO:0000256" key="16">
    <source>
        <dbReference type="ARBA" id="ARBA00049353"/>
    </source>
</evidence>
<dbReference type="GO" id="GO:0035097">
    <property type="term" value="C:histone methyltransferase complex"/>
    <property type="evidence" value="ECO:0007669"/>
    <property type="project" value="TreeGrafter"/>
</dbReference>
<feature type="domain" description="CXXC-type" evidence="22">
    <location>
        <begin position="1013"/>
        <end position="1060"/>
    </location>
</feature>
<feature type="compositionally biased region" description="Polar residues" evidence="18">
    <location>
        <begin position="13"/>
        <end position="34"/>
    </location>
</feature>
<accession>A0A673LRX7</accession>
<feature type="compositionally biased region" description="Acidic residues" evidence="18">
    <location>
        <begin position="860"/>
        <end position="871"/>
    </location>
</feature>
<feature type="compositionally biased region" description="Polar residues" evidence="18">
    <location>
        <begin position="359"/>
        <end position="371"/>
    </location>
</feature>
<dbReference type="InterPro" id="IPR047219">
    <property type="entry name" value="KMT2A_2B_SET"/>
</dbReference>
<dbReference type="FunFam" id="3.30.40.10:FF:000089">
    <property type="entry name" value="Histone-lysine N-methyltransferase"/>
    <property type="match status" value="1"/>
</dbReference>
<evidence type="ECO:0000256" key="18">
    <source>
        <dbReference type="SAM" id="MobiDB-lite"/>
    </source>
</evidence>
<evidence type="ECO:0000259" key="22">
    <source>
        <dbReference type="PROSITE" id="PS51058"/>
    </source>
</evidence>
<feature type="domain" description="PHD-type" evidence="19">
    <location>
        <begin position="1114"/>
        <end position="1165"/>
    </location>
</feature>
<feature type="region of interest" description="Disordered" evidence="18">
    <location>
        <begin position="758"/>
        <end position="785"/>
    </location>
</feature>
<comment type="subcellular location">
    <subcellularLocation>
        <location evidence="1">Nucleus</location>
    </subcellularLocation>
</comment>
<dbReference type="PROSITE" id="PS50016">
    <property type="entry name" value="ZF_PHD_2"/>
    <property type="match status" value="3"/>
</dbReference>
<dbReference type="PROSITE" id="PS51542">
    <property type="entry name" value="FYRN"/>
    <property type="match status" value="1"/>
</dbReference>
<feature type="compositionally biased region" description="Basic residues" evidence="18">
    <location>
        <begin position="240"/>
        <end position="254"/>
    </location>
</feature>
<comment type="catalytic activity">
    <reaction evidence="16">
        <text>L-lysyl(4)-[histone H3] + S-adenosyl-L-methionine = N(6)-methyl-L-lysyl(4)-[histone H3] + S-adenosyl-L-homocysteine + H(+)</text>
        <dbReference type="Rhea" id="RHEA:60264"/>
        <dbReference type="Rhea" id="RHEA-COMP:15543"/>
        <dbReference type="Rhea" id="RHEA-COMP:15547"/>
        <dbReference type="ChEBI" id="CHEBI:15378"/>
        <dbReference type="ChEBI" id="CHEBI:29969"/>
        <dbReference type="ChEBI" id="CHEBI:57856"/>
        <dbReference type="ChEBI" id="CHEBI:59789"/>
        <dbReference type="ChEBI" id="CHEBI:61929"/>
        <dbReference type="EC" id="2.1.1.364"/>
    </reaction>
    <physiologicalReaction direction="left-to-right" evidence="16">
        <dbReference type="Rhea" id="RHEA:60265"/>
    </physiologicalReaction>
</comment>
<dbReference type="Pfam" id="PF13771">
    <property type="entry name" value="zf-HC5HC2H"/>
    <property type="match status" value="1"/>
</dbReference>
<dbReference type="Gene3D" id="3.30.40.10">
    <property type="entry name" value="Zinc/RING finger domain, C3HC4 (zinc finger)"/>
    <property type="match status" value="3"/>
</dbReference>
<feature type="compositionally biased region" description="Acidic residues" evidence="18">
    <location>
        <begin position="1881"/>
        <end position="1890"/>
    </location>
</feature>
<dbReference type="SMART" id="SM00542">
    <property type="entry name" value="FYRC"/>
    <property type="match status" value="1"/>
</dbReference>
<feature type="compositionally biased region" description="Basic and acidic residues" evidence="18">
    <location>
        <begin position="132"/>
        <end position="151"/>
    </location>
</feature>
<feature type="region of interest" description="Disordered" evidence="18">
    <location>
        <begin position="672"/>
        <end position="721"/>
    </location>
</feature>
<feature type="region of interest" description="Disordered" evidence="18">
    <location>
        <begin position="970"/>
        <end position="1005"/>
    </location>
</feature>
<feature type="domain" description="PHD-type" evidence="23">
    <location>
        <begin position="1494"/>
        <end position="1600"/>
    </location>
</feature>
<gene>
    <name evidence="24" type="primary">kmt2bb</name>
</gene>
<dbReference type="InterPro" id="IPR036427">
    <property type="entry name" value="Bromodomain-like_sf"/>
</dbReference>
<feature type="compositionally biased region" description="Basic and acidic residues" evidence="18">
    <location>
        <begin position="984"/>
        <end position="1002"/>
    </location>
</feature>
<name>A0A673LRX7_9TELE</name>
<keyword evidence="6" id="KW-0677">Repeat</keyword>
<dbReference type="PROSITE" id="PS51543">
    <property type="entry name" value="FYRC"/>
    <property type="match status" value="1"/>
</dbReference>
<dbReference type="Pfam" id="PF00628">
    <property type="entry name" value="PHD"/>
    <property type="match status" value="2"/>
</dbReference>
<dbReference type="InterPro" id="IPR034732">
    <property type="entry name" value="EPHD"/>
</dbReference>
<dbReference type="FunFam" id="3.30.160.360:FF:000009">
    <property type="entry name" value="Histone-lysine N-methyltransferase"/>
    <property type="match status" value="1"/>
</dbReference>
<feature type="region of interest" description="Disordered" evidence="18">
    <location>
        <begin position="1"/>
        <end position="308"/>
    </location>
</feature>
<dbReference type="PROSITE" id="PS51058">
    <property type="entry name" value="ZF_CXXC"/>
    <property type="match status" value="1"/>
</dbReference>
<evidence type="ECO:0000256" key="1">
    <source>
        <dbReference type="ARBA" id="ARBA00004123"/>
    </source>
</evidence>
<dbReference type="Pfam" id="PF00856">
    <property type="entry name" value="SET"/>
    <property type="match status" value="1"/>
</dbReference>
<feature type="compositionally biased region" description="Basic and acidic residues" evidence="18">
    <location>
        <begin position="703"/>
        <end position="715"/>
    </location>
</feature>
<dbReference type="CDD" id="cd15589">
    <property type="entry name" value="PHD1_KMT2B"/>
    <property type="match status" value="1"/>
</dbReference>
<keyword evidence="2" id="KW-0489">Methyltransferase</keyword>
<dbReference type="InterPro" id="IPR003616">
    <property type="entry name" value="Post-SET_dom"/>
</dbReference>
<keyword evidence="13" id="KW-0804">Transcription</keyword>
<keyword evidence="8" id="KW-0862">Zinc</keyword>
<proteinExistence type="predicted"/>
<dbReference type="InterPro" id="IPR002857">
    <property type="entry name" value="Znf_CXXC"/>
</dbReference>
<feature type="compositionally biased region" description="Basic and acidic residues" evidence="18">
    <location>
        <begin position="255"/>
        <end position="265"/>
    </location>
</feature>
<reference evidence="24" key="2">
    <citation type="submission" date="2025-09" db="UniProtKB">
        <authorList>
            <consortium name="Ensembl"/>
        </authorList>
    </citation>
    <scope>IDENTIFICATION</scope>
</reference>
<feature type="compositionally biased region" description="Basic residues" evidence="18">
    <location>
        <begin position="297"/>
        <end position="308"/>
    </location>
</feature>
<dbReference type="CDD" id="cd19170">
    <property type="entry name" value="SET_KMT2A_2B"/>
    <property type="match status" value="1"/>
</dbReference>
<feature type="compositionally biased region" description="Basic and acidic residues" evidence="18">
    <location>
        <begin position="827"/>
        <end position="836"/>
    </location>
</feature>
<evidence type="ECO:0000259" key="19">
    <source>
        <dbReference type="PROSITE" id="PS50016"/>
    </source>
</evidence>
<dbReference type="GO" id="GO:0008270">
    <property type="term" value="F:zinc ion binding"/>
    <property type="evidence" value="ECO:0007669"/>
    <property type="project" value="UniProtKB-KW"/>
</dbReference>
<keyword evidence="3" id="KW-0808">Transferase</keyword>
<dbReference type="Gene3D" id="3.30.160.360">
    <property type="match status" value="2"/>
</dbReference>
<feature type="compositionally biased region" description="Polar residues" evidence="18">
    <location>
        <begin position="560"/>
        <end position="585"/>
    </location>
</feature>
<dbReference type="InterPro" id="IPR003889">
    <property type="entry name" value="FYrich_C"/>
</dbReference>
<feature type="compositionally biased region" description="Polar residues" evidence="18">
    <location>
        <begin position="386"/>
        <end position="415"/>
    </location>
</feature>
<feature type="compositionally biased region" description="Basic residues" evidence="18">
    <location>
        <begin position="532"/>
        <end position="558"/>
    </location>
</feature>
<evidence type="ECO:0000256" key="13">
    <source>
        <dbReference type="ARBA" id="ARBA00023163"/>
    </source>
</evidence>
<evidence type="ECO:0000256" key="5">
    <source>
        <dbReference type="ARBA" id="ARBA00022723"/>
    </source>
</evidence>
<keyword evidence="5" id="KW-0479">Metal-binding</keyword>
<dbReference type="Pfam" id="PF05965">
    <property type="entry name" value="FYRC"/>
    <property type="match status" value="1"/>
</dbReference>
<dbReference type="SUPFAM" id="SSF57903">
    <property type="entry name" value="FYVE/PHD zinc finger"/>
    <property type="match status" value="3"/>
</dbReference>
<dbReference type="GO" id="GO:0140945">
    <property type="term" value="F:histone H3K4 monomethyltransferase activity"/>
    <property type="evidence" value="ECO:0007669"/>
    <property type="project" value="UniProtKB-EC"/>
</dbReference>
<evidence type="ECO:0000256" key="12">
    <source>
        <dbReference type="ARBA" id="ARBA00023125"/>
    </source>
</evidence>
<dbReference type="SMART" id="SM00317">
    <property type="entry name" value="SET"/>
    <property type="match status" value="1"/>
</dbReference>
<dbReference type="InterPro" id="IPR019787">
    <property type="entry name" value="Znf_PHD-finger"/>
</dbReference>
<feature type="domain" description="PHD-type" evidence="19">
    <location>
        <begin position="1247"/>
        <end position="1308"/>
    </location>
</feature>
<feature type="compositionally biased region" description="Basic residues" evidence="18">
    <location>
        <begin position="677"/>
        <end position="702"/>
    </location>
</feature>
<feature type="compositionally biased region" description="Polar residues" evidence="18">
    <location>
        <begin position="1810"/>
        <end position="1825"/>
    </location>
</feature>
<evidence type="ECO:0000256" key="4">
    <source>
        <dbReference type="ARBA" id="ARBA00022691"/>
    </source>
</evidence>
<dbReference type="FunFam" id="2.170.270.10:FF:000004">
    <property type="entry name" value="Histone-lysine N-methyltransferase"/>
    <property type="match status" value="1"/>
</dbReference>
<dbReference type="GO" id="GO:0003677">
    <property type="term" value="F:DNA binding"/>
    <property type="evidence" value="ECO:0007669"/>
    <property type="project" value="UniProtKB-KW"/>
</dbReference>
<keyword evidence="9" id="KW-0156">Chromatin regulator</keyword>
<evidence type="ECO:0000313" key="25">
    <source>
        <dbReference type="Proteomes" id="UP000472270"/>
    </source>
</evidence>
<keyword evidence="12" id="KW-0238">DNA-binding</keyword>
<keyword evidence="4" id="KW-0949">S-adenosyl-L-methionine</keyword>
<dbReference type="GO" id="GO:0045893">
    <property type="term" value="P:positive regulation of DNA-templated transcription"/>
    <property type="evidence" value="ECO:0007669"/>
    <property type="project" value="TreeGrafter"/>
</dbReference>
<dbReference type="Ensembl" id="ENSSRHT00000082425.1">
    <property type="protein sequence ID" value="ENSSRHP00000080248.1"/>
    <property type="gene ID" value="ENSSRHG00000039764.1"/>
</dbReference>
<evidence type="ECO:0000256" key="8">
    <source>
        <dbReference type="ARBA" id="ARBA00022833"/>
    </source>
</evidence>
<dbReference type="Gene3D" id="1.20.920.10">
    <property type="entry name" value="Bromodomain-like"/>
    <property type="match status" value="1"/>
</dbReference>
<feature type="region of interest" description="Disordered" evidence="18">
    <location>
        <begin position="324"/>
        <end position="653"/>
    </location>
</feature>
<dbReference type="InterPro" id="IPR013083">
    <property type="entry name" value="Znf_RING/FYVE/PHD"/>
</dbReference>
<protein>
    <recommendedName>
        <fullName evidence="15">[histone H3]-lysine(4) N-methyltransferase</fullName>
        <ecNumber evidence="15">2.1.1.364</ecNumber>
    </recommendedName>
</protein>
<feature type="compositionally biased region" description="Polar residues" evidence="18">
    <location>
        <begin position="1735"/>
        <end position="1748"/>
    </location>
</feature>
<evidence type="ECO:0000256" key="6">
    <source>
        <dbReference type="ARBA" id="ARBA00022737"/>
    </source>
</evidence>
<feature type="domain" description="SET" evidence="20">
    <location>
        <begin position="2236"/>
        <end position="2352"/>
    </location>
</feature>
<dbReference type="Pfam" id="PF05964">
    <property type="entry name" value="FYRN"/>
    <property type="match status" value="1"/>
</dbReference>
<feature type="compositionally biased region" description="Polar residues" evidence="18">
    <location>
        <begin position="326"/>
        <end position="336"/>
    </location>
</feature>
<keyword evidence="7 17" id="KW-0863">Zinc-finger</keyword>
<feature type="compositionally biased region" description="Basic and acidic residues" evidence="18">
    <location>
        <begin position="501"/>
        <end position="518"/>
    </location>
</feature>
<feature type="region of interest" description="Disordered" evidence="18">
    <location>
        <begin position="2049"/>
        <end position="2072"/>
    </location>
</feature>
<feature type="compositionally biased region" description="Polar residues" evidence="18">
    <location>
        <begin position="211"/>
        <end position="225"/>
    </location>
</feature>
<dbReference type="Proteomes" id="UP000472270">
    <property type="component" value="Unassembled WGS sequence"/>
</dbReference>
<feature type="compositionally biased region" description="Basic and acidic residues" evidence="18">
    <location>
        <begin position="158"/>
        <end position="167"/>
    </location>
</feature>
<keyword evidence="14" id="KW-0539">Nucleus</keyword>
<feature type="compositionally biased region" description="Basic and acidic residues" evidence="18">
    <location>
        <begin position="349"/>
        <end position="358"/>
    </location>
</feature>
<dbReference type="CDD" id="cd15664">
    <property type="entry name" value="ePHD_KMT2A_like"/>
    <property type="match status" value="1"/>
</dbReference>
<feature type="compositionally biased region" description="Polar residues" evidence="18">
    <location>
        <begin position="1938"/>
        <end position="1953"/>
    </location>
</feature>
<feature type="compositionally biased region" description="Basic and acidic residues" evidence="18">
    <location>
        <begin position="2060"/>
        <end position="2072"/>
    </location>
</feature>
<feature type="compositionally biased region" description="Polar residues" evidence="18">
    <location>
        <begin position="759"/>
        <end position="770"/>
    </location>
</feature>
<dbReference type="SMART" id="SM00541">
    <property type="entry name" value="FYRN"/>
    <property type="match status" value="1"/>
</dbReference>
<organism evidence="24 25">
    <name type="scientific">Sinocyclocheilus rhinocerous</name>
    <dbReference type="NCBI Taxonomy" id="307959"/>
    <lineage>
        <taxon>Eukaryota</taxon>
        <taxon>Metazoa</taxon>
        <taxon>Chordata</taxon>
        <taxon>Craniata</taxon>
        <taxon>Vertebrata</taxon>
        <taxon>Euteleostomi</taxon>
        <taxon>Actinopterygii</taxon>
        <taxon>Neopterygii</taxon>
        <taxon>Teleostei</taxon>
        <taxon>Ostariophysi</taxon>
        <taxon>Cypriniformes</taxon>
        <taxon>Cyprinidae</taxon>
        <taxon>Cyprininae</taxon>
        <taxon>Sinocyclocheilus</taxon>
    </lineage>
</organism>
<feature type="compositionally biased region" description="Basic residues" evidence="18">
    <location>
        <begin position="596"/>
        <end position="610"/>
    </location>
</feature>
<feature type="region of interest" description="Disordered" evidence="18">
    <location>
        <begin position="1937"/>
        <end position="1968"/>
    </location>
</feature>
<evidence type="ECO:0000259" key="23">
    <source>
        <dbReference type="PROSITE" id="PS51805"/>
    </source>
</evidence>
<evidence type="ECO:0000256" key="2">
    <source>
        <dbReference type="ARBA" id="ARBA00022603"/>
    </source>
</evidence>
<feature type="domain" description="PHD-type" evidence="19">
    <location>
        <begin position="1162"/>
        <end position="1215"/>
    </location>
</feature>
<keyword evidence="25" id="KW-1185">Reference proteome</keyword>
<evidence type="ECO:0000256" key="11">
    <source>
        <dbReference type="ARBA" id="ARBA00023117"/>
    </source>
</evidence>
<feature type="region of interest" description="Disordered" evidence="18">
    <location>
        <begin position="820"/>
        <end position="903"/>
    </location>
</feature>
<feature type="compositionally biased region" description="Basic and acidic residues" evidence="18">
    <location>
        <begin position="891"/>
        <end position="903"/>
    </location>
</feature>
<evidence type="ECO:0000256" key="3">
    <source>
        <dbReference type="ARBA" id="ARBA00022679"/>
    </source>
</evidence>
<dbReference type="GO" id="GO:0032259">
    <property type="term" value="P:methylation"/>
    <property type="evidence" value="ECO:0007669"/>
    <property type="project" value="UniProtKB-KW"/>
</dbReference>
<dbReference type="SUPFAM" id="SSF82199">
    <property type="entry name" value="SET domain"/>
    <property type="match status" value="1"/>
</dbReference>
<dbReference type="SMART" id="SM00249">
    <property type="entry name" value="PHD"/>
    <property type="match status" value="4"/>
</dbReference>
<evidence type="ECO:0000259" key="21">
    <source>
        <dbReference type="PROSITE" id="PS50868"/>
    </source>
</evidence>
<feature type="compositionally biased region" description="Polar residues" evidence="18">
    <location>
        <begin position="105"/>
        <end position="114"/>
    </location>
</feature>
<dbReference type="PANTHER" id="PTHR45838">
    <property type="entry name" value="HISTONE-LYSINE-N-METHYLTRANSFERASE 2 KMT2 FAMILY MEMBER"/>
    <property type="match status" value="1"/>
</dbReference>
<evidence type="ECO:0000256" key="14">
    <source>
        <dbReference type="ARBA" id="ARBA00023242"/>
    </source>
</evidence>
<feature type="compositionally biased region" description="Basic and acidic residues" evidence="18">
    <location>
        <begin position="429"/>
        <end position="456"/>
    </location>
</feature>
<feature type="region of interest" description="Disordered" evidence="18">
    <location>
        <begin position="1701"/>
        <end position="1907"/>
    </location>
</feature>
<feature type="compositionally biased region" description="Polar residues" evidence="18">
    <location>
        <begin position="482"/>
        <end position="499"/>
    </location>
</feature>
<dbReference type="Pfam" id="PF02008">
    <property type="entry name" value="zf-CXXC"/>
    <property type="match status" value="1"/>
</dbReference>
<dbReference type="InterPro" id="IPR001965">
    <property type="entry name" value="Znf_PHD"/>
</dbReference>
<dbReference type="CDD" id="cd15593">
    <property type="entry name" value="PHD3_KMT2B"/>
    <property type="match status" value="1"/>
</dbReference>
<dbReference type="InterPro" id="IPR001214">
    <property type="entry name" value="SET_dom"/>
</dbReference>
<dbReference type="InterPro" id="IPR046341">
    <property type="entry name" value="SET_dom_sf"/>
</dbReference>
<dbReference type="PROSITE" id="PS50280">
    <property type="entry name" value="SET"/>
    <property type="match status" value="1"/>
</dbReference>
<feature type="domain" description="Post-SET" evidence="21">
    <location>
        <begin position="2360"/>
        <end position="2376"/>
    </location>
</feature>
<evidence type="ECO:0000256" key="9">
    <source>
        <dbReference type="ARBA" id="ARBA00022853"/>
    </source>
</evidence>
<keyword evidence="10" id="KW-0805">Transcription regulation</keyword>
<evidence type="ECO:0000256" key="7">
    <source>
        <dbReference type="ARBA" id="ARBA00022771"/>
    </source>
</evidence>
<reference evidence="24" key="1">
    <citation type="submission" date="2025-08" db="UniProtKB">
        <authorList>
            <consortium name="Ensembl"/>
        </authorList>
    </citation>
    <scope>IDENTIFICATION</scope>
</reference>
<dbReference type="EC" id="2.1.1.364" evidence="15"/>
<evidence type="ECO:0000256" key="17">
    <source>
        <dbReference type="PROSITE-ProRule" id="PRU00509"/>
    </source>
</evidence>
<dbReference type="PANTHER" id="PTHR45838:SF3">
    <property type="entry name" value="HISTONE-LYSINE N-METHYLTRANSFERASE 2B"/>
    <property type="match status" value="1"/>
</dbReference>
<dbReference type="PROSITE" id="PS50868">
    <property type="entry name" value="POST_SET"/>
    <property type="match status" value="1"/>
</dbReference>
<evidence type="ECO:0000256" key="10">
    <source>
        <dbReference type="ARBA" id="ARBA00023015"/>
    </source>
</evidence>
<dbReference type="InterPro" id="IPR011011">
    <property type="entry name" value="Znf_FYVE_PHD"/>
</dbReference>
<keyword evidence="11" id="KW-0103">Bromodomain</keyword>
<sequence length="2376" mass="267426">MRQRRSLPVSPLVESTGSQDSQNDSGSVQQIHSQESLKDTSVDDDGDGDGGLGKRTRRKRGSTKQETQSTPRITIKLVAKKKVVTVPSVQRKSGKKQKEIKSEVTESQCAQISSAHLKLKTNVPASECSAGEAKEEVCTRRRGRSADKKSESTPQTNPEKEANDQKLKLRKSTRRSQNPLPSESIEPKSDEKSAQEGLEVNKLVIRRQSRRSSNVPQESGDQSLAESLLEVSTIDESRPPSKKKKDKKKKKKKNCKESERKKEPHSPSAKDLGPSSDDPQKLAFDSDFVGIPGLRLTRIRNPKTRSRKKRCKFVWTLTLVKRKSKNSQIQENLSKTQESKSNDSQVQDDLSKTQEIKSQDSQVHESPSPSTEAELPAKCDEEVDVSTESQSTSAPSNVSETGSSQESQNVENTASAVIPESPENPVAIEKVEETPEKENEEVLERSEIATEAHPEEATQTDPEDPISRDTVPPLQIKVVSSPGKNNSLKQSFLIQQVTKSPEIKEPAKDHQHSEKSENVLEMTATTPDPKVRKSLRQNTARKKRAKHKHWTIYRRKCRLNASQENPASESATETESQIEQSTVSPTAVPAPVESKPKRHSSKVTHKKVKRSFPPTAEPLPEAAEMQVIEQTVESPPTKPFLETEPQPEIKLETPSIEAEEVLVLEPSIKDQPQVLRPSRRRIKRVKRRRKSLIGRRNKNSKSLKKELVEVSEDRPPMAGSEVEEPNLVGIFSTKYKRKRISSLQSLEGRRKKAKLLSKQLKNTNGDQLSDQAEKDSMKTDGDQDIQHSKTKFMKTIRHFIMPVVTARSSRVIKTPKRFMDDLGMSDLPRKNSEKKKLGLQPKSKKRDSSEKGEPGSLQSQDEDTVLSEADLDLSSTWKSKPKSPDDAEIFSEEKQPGKRRSLLRDPGFKWGVLKSEFVRCCCFNPSLYNSYHKEPARGGPRIKHVCRAAAVVLGQPRAMVPDDIPRLSALPLHERSDISPSPAEKVESHSDPESPVLQEHKTPKFRRGRAHLLRNRSRRCGECKGCLHEEDCGRCINCLDKPKFGGPNTKRQCCVYKRCDQVEERKALRLSGKLQKAKMFLTPLCLPPQEDCSVQSVWATGGLSILSSVPLVPQYVCLLCASKGQHEMLYCQVCCEPFHRFCLDPSERPLEENKENWCCRRCKFCRVCGRKNKESKPLLECERCQNCYHPACLGPSYPKPNKRKKPWVCMTCIRCKSCGVTPGKSWDTEWNHDKGLCPDCTRLFDQGNYCTMCFKCYEDNDYDSQMMQCSSCSHWVHAKCEGLTDDLYEILSSLPESVVYSCQPCLQELPDREDVNGAGWRELLDQELKTGLDRVLSCLLSSTFTKHLLANLKRNPGITVIKLLFWLQNVQNNKTRNVDFVCGFVKQKSFHEDVVKVIRHHLEDEEILPEDQRPTALARSYYLKLLEEIYGWFNSQDPKIWDPRSIHLPAGMLSHAVMPPNYEHVYAQWRERDGWKKGRPAKSDLDTGWPKDDERQCSLCQKYGDAKDAGRLLYLGQNEWAHVNCTMWSAEVFEEDNGSLLHVHSAVARGRLMRCERCNRTGATVGCCLTSCQSNYHFMCARFRNCVFQDDKRVFCYKHRDLISGKIITGQGFEVLRRVYVDFEGISLRRKFLTGLEPESINLMIGSLLVKKLGKLSELSACHGKLFPVGYECSRWYWSTVNPLRRCKYTFRVREVRSPVQEKPVEESPDQGENCTIAHSPCPQSETEALGGDLSLTNPSTETNSTLVSVFAKPDLGARPKIPSYPQNRRPAGGLSRPLPSPGAAPSKPHHILTISDLEDTRRTRRHSPHTQNSGTRSHMASPTLGSPAGPIASRAGGSHHPKTSQPTSPGFPLGATENLLTSSSARPVGRSASSVRGEDNQEDFWEPDEEKSKMSTQRSSCTVDPCREHWGNSSSDEDMENYFNFTRTVVTCKAQRDASQTSTSPSLRQISQLDGVDDGTESDTSVANNENQGVKLSNQAQKPHKPFNAVPHEQTASNGLCLAFPSPVSDFSLIRLEPMFNSETVADQDSFGVMQTLQSNSFLLGMLSCSDDEMPPSDGEEHSPPSRDQPHLRFEIASDDGFSVEADSIEVAWTAVIKGVQEARAVAGLRQLTFSGMSGVRVMGMLHDAVVYLVEQLQGANRCHRHTFRFHKQASQEEDLPVNPSGCARSEVYLRKSTFDMFNFLASQHRQLPDTDLYDEEEDEVLLKSTRSNKSLNLTEALFFSYDTHKSLEKNMMGVSQSAIHGRGLFCKRNIEAGEMVIEYSGIVIRSVLTDKREKYYDGKGIGCYMFRIDDFDVVDATMHGNAARFINHSCEPNCYSRVINVEGQKHIVIFALRKIYRGEELTYDYKFPIEDASNKLGCNCGAKRCRHFLN</sequence>
<evidence type="ECO:0000313" key="24">
    <source>
        <dbReference type="Ensembl" id="ENSSRHP00000080248.1"/>
    </source>
</evidence>